<protein>
    <submittedName>
        <fullName evidence="1">Uncharacterized protein</fullName>
    </submittedName>
</protein>
<evidence type="ECO:0000313" key="2">
    <source>
        <dbReference type="Proteomes" id="UP001162501"/>
    </source>
</evidence>
<dbReference type="EMBL" id="OX596107">
    <property type="protein sequence ID" value="CAN0210363.1"/>
    <property type="molecule type" value="Genomic_DNA"/>
</dbReference>
<name>A0AC59Z450_RANTA</name>
<dbReference type="Proteomes" id="UP001162501">
    <property type="component" value="Chromosome 23"/>
</dbReference>
<evidence type="ECO:0000313" key="1">
    <source>
        <dbReference type="EMBL" id="CAN0210363.1"/>
    </source>
</evidence>
<reference evidence="1" key="1">
    <citation type="submission" date="2023-05" db="EMBL/GenBank/DDBJ databases">
        <authorList>
            <consortium name="ELIXIR-Norway"/>
        </authorList>
    </citation>
    <scope>NUCLEOTIDE SEQUENCE</scope>
</reference>
<accession>A0AC59Z450</accession>
<sequence>MGKAGVKTVRMEEKGSANEDGLETGEQESARGEQGRKDERKTPVSRSDQWMEVATLRSVALLRCNGRGGVGGINCRIIRLKCPANHSSCPTRPQSSRAQPERVPDSSNTHGKDELAEPLPMRTALEGAARDM</sequence>
<reference evidence="1" key="2">
    <citation type="submission" date="2025-03" db="EMBL/GenBank/DDBJ databases">
        <authorList>
            <consortium name="ELIXIR-Norway"/>
            <consortium name="Elixir Norway"/>
        </authorList>
    </citation>
    <scope>NUCLEOTIDE SEQUENCE</scope>
</reference>
<proteinExistence type="predicted"/>
<organism evidence="1 2">
    <name type="scientific">Rangifer tarandus platyrhynchus</name>
    <name type="common">Svalbard reindeer</name>
    <dbReference type="NCBI Taxonomy" id="3082113"/>
    <lineage>
        <taxon>Eukaryota</taxon>
        <taxon>Metazoa</taxon>
        <taxon>Chordata</taxon>
        <taxon>Craniata</taxon>
        <taxon>Vertebrata</taxon>
        <taxon>Euteleostomi</taxon>
        <taxon>Mammalia</taxon>
        <taxon>Eutheria</taxon>
        <taxon>Laurasiatheria</taxon>
        <taxon>Artiodactyla</taxon>
        <taxon>Ruminantia</taxon>
        <taxon>Pecora</taxon>
        <taxon>Cervidae</taxon>
        <taxon>Odocoileinae</taxon>
        <taxon>Rangifer</taxon>
    </lineage>
</organism>
<gene>
    <name evidence="1" type="ORF">MRATA1EN22A_LOCUS13712</name>
</gene>